<reference evidence="2" key="1">
    <citation type="submission" date="2023-06" db="EMBL/GenBank/DDBJ databases">
        <title>Genome-scale phylogeny and comparative genomics of the fungal order Sordariales.</title>
        <authorList>
            <consortium name="Lawrence Berkeley National Laboratory"/>
            <person name="Hensen N."/>
            <person name="Bonometti L."/>
            <person name="Westerberg I."/>
            <person name="Brannstrom I.O."/>
            <person name="Guillou S."/>
            <person name="Cros-Aarteil S."/>
            <person name="Calhoun S."/>
            <person name="Haridas S."/>
            <person name="Kuo A."/>
            <person name="Mondo S."/>
            <person name="Pangilinan J."/>
            <person name="Riley R."/>
            <person name="LaButti K."/>
            <person name="Andreopoulos B."/>
            <person name="Lipzen A."/>
            <person name="Chen C."/>
            <person name="Yanf M."/>
            <person name="Daum C."/>
            <person name="Ng V."/>
            <person name="Clum A."/>
            <person name="Steindorff A."/>
            <person name="Ohm R."/>
            <person name="Martin F."/>
            <person name="Silar P."/>
            <person name="Natvig D."/>
            <person name="Lalanne C."/>
            <person name="Gautier V."/>
            <person name="Ament-velasquez S.L."/>
            <person name="Kruys A."/>
            <person name="Hutchinson M.I."/>
            <person name="Powell A.J."/>
            <person name="Barry K."/>
            <person name="Miller A.N."/>
            <person name="Grigoriev I.V."/>
            <person name="Debuchy R."/>
            <person name="Gladieux P."/>
            <person name="Thoren M.H."/>
            <person name="Johannesson H."/>
        </authorList>
    </citation>
    <scope>NUCLEOTIDE SEQUENCE</scope>
    <source>
        <strain evidence="2">SMH2392-1A</strain>
    </source>
</reference>
<accession>A0AA40AJH3</accession>
<evidence type="ECO:0000313" key="2">
    <source>
        <dbReference type="EMBL" id="KAK0716987.1"/>
    </source>
</evidence>
<feature type="region of interest" description="Disordered" evidence="1">
    <location>
        <begin position="479"/>
        <end position="509"/>
    </location>
</feature>
<proteinExistence type="predicted"/>
<comment type="caution">
    <text evidence="2">The sequence shown here is derived from an EMBL/GenBank/DDBJ whole genome shotgun (WGS) entry which is preliminary data.</text>
</comment>
<keyword evidence="3" id="KW-1185">Reference proteome</keyword>
<evidence type="ECO:0000313" key="3">
    <source>
        <dbReference type="Proteomes" id="UP001172101"/>
    </source>
</evidence>
<dbReference type="GeneID" id="85328601"/>
<dbReference type="RefSeq" id="XP_060295780.1">
    <property type="nucleotide sequence ID" value="XM_060445331.1"/>
</dbReference>
<dbReference type="Proteomes" id="UP001172101">
    <property type="component" value="Unassembled WGS sequence"/>
</dbReference>
<organism evidence="2 3">
    <name type="scientific">Lasiosphaeria miniovina</name>
    <dbReference type="NCBI Taxonomy" id="1954250"/>
    <lineage>
        <taxon>Eukaryota</taxon>
        <taxon>Fungi</taxon>
        <taxon>Dikarya</taxon>
        <taxon>Ascomycota</taxon>
        <taxon>Pezizomycotina</taxon>
        <taxon>Sordariomycetes</taxon>
        <taxon>Sordariomycetidae</taxon>
        <taxon>Sordariales</taxon>
        <taxon>Lasiosphaeriaceae</taxon>
        <taxon>Lasiosphaeria</taxon>
    </lineage>
</organism>
<protein>
    <submittedName>
        <fullName evidence="2">Uncharacterized protein</fullName>
    </submittedName>
</protein>
<sequence>MSVAYGVGPAGDEFIDSSNALPMYETDFQFQRTGGASTMHMPLATPFTAWNLTARAELPRALLQPDIFLFGVWQWTSRVQYTVSLRLGVSVLAGAAIAAPVIRTRFSPSLFSQSLQGLGGDISTRIKTLIHPSGDINDGSDGGDGDDADLRRKRGAAVDDIAVSAHEQLVAAQLTMINVLLGEHVLQPMDFLNVTLGPELMAMARDGLPHTMRADKVGMDNKQYIYTHDQPLFERMDMVAFVLDGVFGKFGSLLRSVLDARVVGDPSLIRDATPPLVESIQAGSESPVDLNVASVAAPEVAVEGLFAAVGAAEPGQPQQRLPIFSSSFQAVRDVAATKPLSDIKESGGITTVEAVGTTVGSSALWTPETVAAFNDAVVPALSESSQKLLSGSGDGNTVLAMAALSVSQSDLQPLVTAWIGASAGEVMAPALAETDINAIIERSSKNFEDKRSAIDKLEKQKKAAADDATRRELQALIDKAQDELDRRRRMARRRRATPTPQRRPLAAKR</sequence>
<dbReference type="AlphaFoldDB" id="A0AA40AJH3"/>
<dbReference type="EMBL" id="JAUIRO010000004">
    <property type="protein sequence ID" value="KAK0716987.1"/>
    <property type="molecule type" value="Genomic_DNA"/>
</dbReference>
<gene>
    <name evidence="2" type="ORF">B0T26DRAFT_751113</name>
</gene>
<feature type="compositionally biased region" description="Low complexity" evidence="1">
    <location>
        <begin position="497"/>
        <end position="509"/>
    </location>
</feature>
<feature type="compositionally biased region" description="Basic residues" evidence="1">
    <location>
        <begin position="487"/>
        <end position="496"/>
    </location>
</feature>
<evidence type="ECO:0000256" key="1">
    <source>
        <dbReference type="SAM" id="MobiDB-lite"/>
    </source>
</evidence>
<name>A0AA40AJH3_9PEZI</name>